<organism evidence="2 3">
    <name type="scientific">Armatimonas rosea</name>
    <dbReference type="NCBI Taxonomy" id="685828"/>
    <lineage>
        <taxon>Bacteria</taxon>
        <taxon>Bacillati</taxon>
        <taxon>Armatimonadota</taxon>
        <taxon>Armatimonadia</taxon>
        <taxon>Armatimonadales</taxon>
        <taxon>Armatimonadaceae</taxon>
        <taxon>Armatimonas</taxon>
    </lineage>
</organism>
<dbReference type="InterPro" id="IPR022128">
    <property type="entry name" value="FhaA_N"/>
</dbReference>
<dbReference type="PROSITE" id="PS50006">
    <property type="entry name" value="FHA_DOMAIN"/>
    <property type="match status" value="2"/>
</dbReference>
<dbReference type="Pfam" id="PF00498">
    <property type="entry name" value="FHA"/>
    <property type="match status" value="2"/>
</dbReference>
<evidence type="ECO:0000259" key="1">
    <source>
        <dbReference type="PROSITE" id="PS50006"/>
    </source>
</evidence>
<dbReference type="InterPro" id="IPR008984">
    <property type="entry name" value="SMAD_FHA_dom_sf"/>
</dbReference>
<gene>
    <name evidence="2" type="ORF">HNQ39_005585</name>
</gene>
<dbReference type="CDD" id="cd00060">
    <property type="entry name" value="FHA"/>
    <property type="match status" value="2"/>
</dbReference>
<dbReference type="InterPro" id="IPR050923">
    <property type="entry name" value="Cell_Proc_Reg/RNA_Proc"/>
</dbReference>
<dbReference type="Pfam" id="PF12401">
    <property type="entry name" value="FhaA_N"/>
    <property type="match status" value="1"/>
</dbReference>
<evidence type="ECO:0000313" key="3">
    <source>
        <dbReference type="Proteomes" id="UP000520814"/>
    </source>
</evidence>
<dbReference type="SMART" id="SM00240">
    <property type="entry name" value="FHA"/>
    <property type="match status" value="2"/>
</dbReference>
<dbReference type="Proteomes" id="UP000520814">
    <property type="component" value="Unassembled WGS sequence"/>
</dbReference>
<protein>
    <submittedName>
        <fullName evidence="2">PSer/pThr/pTyr-binding forkhead associated (FHA) protein</fullName>
    </submittedName>
</protein>
<dbReference type="SUPFAM" id="SSF49879">
    <property type="entry name" value="SMAD/FHA domain"/>
    <property type="match status" value="2"/>
</dbReference>
<dbReference type="InterPro" id="IPR000253">
    <property type="entry name" value="FHA_dom"/>
</dbReference>
<feature type="domain" description="FHA" evidence="1">
    <location>
        <begin position="191"/>
        <end position="243"/>
    </location>
</feature>
<dbReference type="EMBL" id="JACHGW010000008">
    <property type="protein sequence ID" value="MBB6053743.1"/>
    <property type="molecule type" value="Genomic_DNA"/>
</dbReference>
<accession>A0A7W9SXI7</accession>
<feature type="domain" description="FHA" evidence="1">
    <location>
        <begin position="314"/>
        <end position="363"/>
    </location>
</feature>
<sequence length="392" mass="41827">MDVLEKLNRRFTDAYEKLFKGQGDDELRPRDILRRAVLAMEDARREGLDGQSYVPNVYALTIAVEDDEERQLVRAFLDADELAQALAEKIGQHGYKTRGPLQVILDEVEAGEGVERVKIATRWEAGPLAATPAAPGEEPLVAAPEPTPKELGELGTVPAPRPHSPGETLAILTVQGSDGRTEELPLTASGLQIGRGKQAGNDLVLASDGMVSKKHARLAWEGGRFVLYDEGSTNGTYVGGERLTPGKGMPLADSDELLVGQTRLRLHVPQDSLTVPSPFAKPTAPPPLPGAGGAGPTYRLVSDTGEVFPLASRMLLGRALTDDIVLVGEGVSPQHARVTLREGMVRIEDLDSKAGTVVNGERIPANFPVALYPGDTIQLGGLQLRLQQGTGG</sequence>
<evidence type="ECO:0000313" key="2">
    <source>
        <dbReference type="EMBL" id="MBB6053743.1"/>
    </source>
</evidence>
<dbReference type="AlphaFoldDB" id="A0A7W9SXI7"/>
<reference evidence="2 3" key="1">
    <citation type="submission" date="2020-08" db="EMBL/GenBank/DDBJ databases">
        <title>Genomic Encyclopedia of Type Strains, Phase IV (KMG-IV): sequencing the most valuable type-strain genomes for metagenomic binning, comparative biology and taxonomic classification.</title>
        <authorList>
            <person name="Goeker M."/>
        </authorList>
    </citation>
    <scope>NUCLEOTIDE SEQUENCE [LARGE SCALE GENOMIC DNA]</scope>
    <source>
        <strain evidence="2 3">DSM 23562</strain>
    </source>
</reference>
<dbReference type="Gene3D" id="3.30.2320.60">
    <property type="entry name" value="FhaA, phosphopeptide-binding domain (DUF3662)"/>
    <property type="match status" value="1"/>
</dbReference>
<keyword evidence="3" id="KW-1185">Reference proteome</keyword>
<dbReference type="InterPro" id="IPR042287">
    <property type="entry name" value="FhaA_N_sf"/>
</dbReference>
<proteinExistence type="predicted"/>
<comment type="caution">
    <text evidence="2">The sequence shown here is derived from an EMBL/GenBank/DDBJ whole genome shotgun (WGS) entry which is preliminary data.</text>
</comment>
<name>A0A7W9SXI7_ARMRO</name>
<dbReference type="Gene3D" id="2.60.200.20">
    <property type="match status" value="2"/>
</dbReference>
<dbReference type="PANTHER" id="PTHR23308">
    <property type="entry name" value="NUCLEAR INHIBITOR OF PROTEIN PHOSPHATASE-1"/>
    <property type="match status" value="1"/>
</dbReference>
<dbReference type="RefSeq" id="WP_184203833.1">
    <property type="nucleotide sequence ID" value="NZ_JACHGW010000008.1"/>
</dbReference>